<comment type="caution">
    <text evidence="1">The sequence shown here is derived from an EMBL/GenBank/DDBJ whole genome shotgun (WGS) entry which is preliminary data.</text>
</comment>
<organism evidence="1 2">
    <name type="scientific">Ceratocystis fimbriata CBS 114723</name>
    <dbReference type="NCBI Taxonomy" id="1035309"/>
    <lineage>
        <taxon>Eukaryota</taxon>
        <taxon>Fungi</taxon>
        <taxon>Dikarya</taxon>
        <taxon>Ascomycota</taxon>
        <taxon>Pezizomycotina</taxon>
        <taxon>Sordariomycetes</taxon>
        <taxon>Hypocreomycetidae</taxon>
        <taxon>Microascales</taxon>
        <taxon>Ceratocystidaceae</taxon>
        <taxon>Ceratocystis</taxon>
    </lineage>
</organism>
<gene>
    <name evidence="1" type="ORF">CFIMG_007900RA00001</name>
</gene>
<sequence length="104" mass="11599">MKGLEQVSTYLGIQITSKPGETSPRQTKYIHDLLSRFDMMTPTSNARTVPMTSQVFSTISTSVGIPLNDSDTQRYQQITGSLQRLSCMIRPGTATSLQKVTWKQ</sequence>
<evidence type="ECO:0000313" key="2">
    <source>
        <dbReference type="Proteomes" id="UP000222788"/>
    </source>
</evidence>
<keyword evidence="2" id="KW-1185">Reference proteome</keyword>
<reference evidence="1 2" key="1">
    <citation type="journal article" date="2013" name="Fungal Biol.">
        <title>Analysis of microsatellite markers in the genome of the plant pathogen Ceratocystis fimbriata.</title>
        <authorList>
            <person name="Simpson M.C."/>
            <person name="Wilken P.M."/>
            <person name="Coetzee M.P."/>
            <person name="Wingfield M.J."/>
            <person name="Wingfield B.D."/>
        </authorList>
    </citation>
    <scope>NUCLEOTIDE SEQUENCE [LARGE SCALE GENOMIC DNA]</scope>
    <source>
        <strain evidence="1 2">CBS 114723</strain>
    </source>
</reference>
<evidence type="ECO:0008006" key="3">
    <source>
        <dbReference type="Google" id="ProtNLM"/>
    </source>
</evidence>
<dbReference type="Proteomes" id="UP000222788">
    <property type="component" value="Unassembled WGS sequence"/>
</dbReference>
<reference evidence="1 2" key="2">
    <citation type="journal article" date="2013" name="IMA Fungus">
        <title>IMA Genome-F 1: Ceratocystis fimbriata: Draft nuclear genome sequence for the plant pathogen, Ceratocystis fimbriata.</title>
        <authorList>
            <person name="Wilken P.M."/>
            <person name="Steenkamp E.T."/>
            <person name="Wingfield M.J."/>
            <person name="de Beer Z.W."/>
            <person name="Wingfield B.D."/>
        </authorList>
    </citation>
    <scope>NUCLEOTIDE SEQUENCE [LARGE SCALE GENOMIC DNA]</scope>
    <source>
        <strain evidence="1 2">CBS 114723</strain>
    </source>
</reference>
<name>A0A2C5WS01_9PEZI</name>
<evidence type="ECO:0000313" key="1">
    <source>
        <dbReference type="EMBL" id="PHH49167.1"/>
    </source>
</evidence>
<proteinExistence type="predicted"/>
<dbReference type="AlphaFoldDB" id="A0A2C5WS01"/>
<dbReference type="EMBL" id="APWK03000252">
    <property type="protein sequence ID" value="PHH49167.1"/>
    <property type="molecule type" value="Genomic_DNA"/>
</dbReference>
<protein>
    <recommendedName>
        <fullName evidence="3">Reverse transcriptase Ty1/copia-type domain-containing protein</fullName>
    </recommendedName>
</protein>
<accession>A0A2C5WS01</accession>